<dbReference type="Gene3D" id="1.25.40.20">
    <property type="entry name" value="Ankyrin repeat-containing domain"/>
    <property type="match status" value="1"/>
</dbReference>
<name>A0ABS5ZI52_9GAMM</name>
<dbReference type="InterPro" id="IPR036770">
    <property type="entry name" value="Ankyrin_rpt-contain_sf"/>
</dbReference>
<dbReference type="SUPFAM" id="SSF48403">
    <property type="entry name" value="Ankyrin repeat"/>
    <property type="match status" value="1"/>
</dbReference>
<evidence type="ECO:0000313" key="2">
    <source>
        <dbReference type="Proteomes" id="UP000690515"/>
    </source>
</evidence>
<proteinExistence type="predicted"/>
<evidence type="ECO:0000313" key="1">
    <source>
        <dbReference type="EMBL" id="MBU2713753.1"/>
    </source>
</evidence>
<sequence>MEIVYFNILNRKNNLTPCEGDLVEALTKNNENNKKEMLELLNNNKGFYDCLKDLCSDGYAVLETDNMTAVESLAVVLNECRLFDFKISFYLDVTGKEYSYISTDGVLCSDEVTKCSSKISKFDDRFLELCKSGSLEGVISFLSESSDKINGRVLIEALILSIKYNCIEIADLLLDQRVDVNTLFEAKSGVELYPLFIATKYDRKAIALKLLEKGANPNLVNSESVRAISYSIKYSAKDVFLVLWNEIKDFNYFKEIYGAVNSFFIIKNRVEPLSNFEELVLGLLFDKYKANLFKGDYFESLLKATIVLGDLSLFKRLLLETNKDSFNKDELLKCVINSFSLNKLKIKLMIMRL</sequence>
<reference evidence="1 2" key="1">
    <citation type="submission" date="2021-04" db="EMBL/GenBank/DDBJ databases">
        <authorList>
            <person name="Pira H."/>
            <person name="Risdian C."/>
            <person name="Wink J."/>
        </authorList>
    </citation>
    <scope>NUCLEOTIDE SEQUENCE [LARGE SCALE GENOMIC DNA]</scope>
    <source>
        <strain evidence="1 2">WH53</strain>
    </source>
</reference>
<comment type="caution">
    <text evidence="1">The sequence shown here is derived from an EMBL/GenBank/DDBJ whole genome shotgun (WGS) entry which is preliminary data.</text>
</comment>
<organism evidence="1 2">
    <name type="scientific">Zooshikella harenae</name>
    <dbReference type="NCBI Taxonomy" id="2827238"/>
    <lineage>
        <taxon>Bacteria</taxon>
        <taxon>Pseudomonadati</taxon>
        <taxon>Pseudomonadota</taxon>
        <taxon>Gammaproteobacteria</taxon>
        <taxon>Oceanospirillales</taxon>
        <taxon>Zooshikellaceae</taxon>
        <taxon>Zooshikella</taxon>
    </lineage>
</organism>
<dbReference type="EMBL" id="JAGSOY010000101">
    <property type="protein sequence ID" value="MBU2713753.1"/>
    <property type="molecule type" value="Genomic_DNA"/>
</dbReference>
<protein>
    <recommendedName>
        <fullName evidence="3">Ankyrin repeat domain-containing protein</fullName>
    </recommendedName>
</protein>
<evidence type="ECO:0008006" key="3">
    <source>
        <dbReference type="Google" id="ProtNLM"/>
    </source>
</evidence>
<accession>A0ABS5ZI52</accession>
<dbReference type="RefSeq" id="WP_215822037.1">
    <property type="nucleotide sequence ID" value="NZ_JAGSOY010000101.1"/>
</dbReference>
<gene>
    <name evidence="1" type="ORF">KCG35_22125</name>
</gene>
<dbReference type="Proteomes" id="UP000690515">
    <property type="component" value="Unassembled WGS sequence"/>
</dbReference>
<keyword evidence="2" id="KW-1185">Reference proteome</keyword>